<proteinExistence type="predicted"/>
<sequence>MSAIRLGLIVALGALLSGCGADGEPETPVAGLGGAERTMVASA</sequence>
<comment type="caution">
    <text evidence="1">The sequence shown here is derived from an EMBL/GenBank/DDBJ whole genome shotgun (WGS) entry which is preliminary data.</text>
</comment>
<name>A0ABT2WL23_9RHOB</name>
<evidence type="ECO:0000313" key="2">
    <source>
        <dbReference type="Proteomes" id="UP001321014"/>
    </source>
</evidence>
<dbReference type="Proteomes" id="UP001321014">
    <property type="component" value="Unassembled WGS sequence"/>
</dbReference>
<protein>
    <recommendedName>
        <fullName evidence="3">Argininosuccinate lyase</fullName>
    </recommendedName>
</protein>
<evidence type="ECO:0008006" key="3">
    <source>
        <dbReference type="Google" id="ProtNLM"/>
    </source>
</evidence>
<gene>
    <name evidence="1" type="ORF">OEZ49_02345</name>
</gene>
<organism evidence="1 2">
    <name type="scientific">Ruegeria marisflavi</name>
    <dbReference type="NCBI Taxonomy" id="2984152"/>
    <lineage>
        <taxon>Bacteria</taxon>
        <taxon>Pseudomonadati</taxon>
        <taxon>Pseudomonadota</taxon>
        <taxon>Alphaproteobacteria</taxon>
        <taxon>Rhodobacterales</taxon>
        <taxon>Roseobacteraceae</taxon>
        <taxon>Ruegeria</taxon>
    </lineage>
</organism>
<dbReference type="RefSeq" id="WP_263386821.1">
    <property type="nucleotide sequence ID" value="NZ_JAOVQN010000002.1"/>
</dbReference>
<evidence type="ECO:0000313" key="1">
    <source>
        <dbReference type="EMBL" id="MCU9836597.1"/>
    </source>
</evidence>
<dbReference type="EMBL" id="JAOVQN010000002">
    <property type="protein sequence ID" value="MCU9836597.1"/>
    <property type="molecule type" value="Genomic_DNA"/>
</dbReference>
<dbReference type="PROSITE" id="PS51257">
    <property type="entry name" value="PROKAR_LIPOPROTEIN"/>
    <property type="match status" value="1"/>
</dbReference>
<keyword evidence="2" id="KW-1185">Reference proteome</keyword>
<reference evidence="1 2" key="1">
    <citation type="submission" date="2022-10" db="EMBL/GenBank/DDBJ databases">
        <title>Ruegeria sp. nov., isolated from ocean surface water.</title>
        <authorList>
            <person name="He W."/>
            <person name="Wang L."/>
            <person name="Zhang D.-F."/>
        </authorList>
    </citation>
    <scope>NUCLEOTIDE SEQUENCE [LARGE SCALE GENOMIC DNA]</scope>
    <source>
        <strain evidence="1 2">WL0004</strain>
    </source>
</reference>
<accession>A0ABT2WL23</accession>